<sequence length="144" mass="16860">MRNTIHIFEKRQAQKEEEEANELKIIESQLENMSNSYKWKEDACFRLNAKLEELKSEMDQMFNKLAMYENIEKRSIVLTDILSGQQDTTNKSGIGFKGENKEKDPEKTEYNKSMATPNTSSTTNTGFQKPVRRRNIVPRIIYVM</sequence>
<evidence type="ECO:0000313" key="4">
    <source>
        <dbReference type="Proteomes" id="UP000824469"/>
    </source>
</evidence>
<feature type="non-terminal residue" evidence="3">
    <location>
        <position position="144"/>
    </location>
</feature>
<feature type="region of interest" description="Disordered" evidence="2">
    <location>
        <begin position="86"/>
        <end position="130"/>
    </location>
</feature>
<evidence type="ECO:0000256" key="2">
    <source>
        <dbReference type="SAM" id="MobiDB-lite"/>
    </source>
</evidence>
<keyword evidence="4" id="KW-1185">Reference proteome</keyword>
<feature type="compositionally biased region" description="Basic and acidic residues" evidence="2">
    <location>
        <begin position="98"/>
        <end position="110"/>
    </location>
</feature>
<organism evidence="3 4">
    <name type="scientific">Taxus chinensis</name>
    <name type="common">Chinese yew</name>
    <name type="synonym">Taxus wallichiana var. chinensis</name>
    <dbReference type="NCBI Taxonomy" id="29808"/>
    <lineage>
        <taxon>Eukaryota</taxon>
        <taxon>Viridiplantae</taxon>
        <taxon>Streptophyta</taxon>
        <taxon>Embryophyta</taxon>
        <taxon>Tracheophyta</taxon>
        <taxon>Spermatophyta</taxon>
        <taxon>Pinopsida</taxon>
        <taxon>Pinidae</taxon>
        <taxon>Conifers II</taxon>
        <taxon>Cupressales</taxon>
        <taxon>Taxaceae</taxon>
        <taxon>Taxus</taxon>
    </lineage>
</organism>
<dbReference type="AlphaFoldDB" id="A0AA38CJ41"/>
<proteinExistence type="predicted"/>
<reference evidence="3 4" key="1">
    <citation type="journal article" date="2021" name="Nat. Plants">
        <title>The Taxus genome provides insights into paclitaxel biosynthesis.</title>
        <authorList>
            <person name="Xiong X."/>
            <person name="Gou J."/>
            <person name="Liao Q."/>
            <person name="Li Y."/>
            <person name="Zhou Q."/>
            <person name="Bi G."/>
            <person name="Li C."/>
            <person name="Du R."/>
            <person name="Wang X."/>
            <person name="Sun T."/>
            <person name="Guo L."/>
            <person name="Liang H."/>
            <person name="Lu P."/>
            <person name="Wu Y."/>
            <person name="Zhang Z."/>
            <person name="Ro D.K."/>
            <person name="Shang Y."/>
            <person name="Huang S."/>
            <person name="Yan J."/>
        </authorList>
    </citation>
    <scope>NUCLEOTIDE SEQUENCE [LARGE SCALE GENOMIC DNA]</scope>
    <source>
        <strain evidence="3">Ta-2019</strain>
    </source>
</reference>
<accession>A0AA38CJ41</accession>
<comment type="caution">
    <text evidence="3">The sequence shown here is derived from an EMBL/GenBank/DDBJ whole genome shotgun (WGS) entry which is preliminary data.</text>
</comment>
<gene>
    <name evidence="3" type="ORF">KI387_012169</name>
</gene>
<evidence type="ECO:0000256" key="1">
    <source>
        <dbReference type="SAM" id="Coils"/>
    </source>
</evidence>
<dbReference type="Proteomes" id="UP000824469">
    <property type="component" value="Unassembled WGS sequence"/>
</dbReference>
<feature type="coiled-coil region" evidence="1">
    <location>
        <begin position="13"/>
        <end position="71"/>
    </location>
</feature>
<feature type="compositionally biased region" description="Polar residues" evidence="2">
    <location>
        <begin position="111"/>
        <end position="127"/>
    </location>
</feature>
<protein>
    <submittedName>
        <fullName evidence="3">Uncharacterized protein</fullName>
    </submittedName>
</protein>
<name>A0AA38CJ41_TAXCH</name>
<keyword evidence="1" id="KW-0175">Coiled coil</keyword>
<dbReference type="EMBL" id="JAHRHJ020000009">
    <property type="protein sequence ID" value="KAH9300586.1"/>
    <property type="molecule type" value="Genomic_DNA"/>
</dbReference>
<evidence type="ECO:0000313" key="3">
    <source>
        <dbReference type="EMBL" id="KAH9300586.1"/>
    </source>
</evidence>